<dbReference type="Proteomes" id="UP000036520">
    <property type="component" value="Chromosome"/>
</dbReference>
<gene>
    <name evidence="1" type="ORF">CA2015_3955</name>
</gene>
<dbReference type="OrthoDB" id="6334863at2"/>
<dbReference type="RefSeq" id="WP_048643435.1">
    <property type="nucleotide sequence ID" value="NZ_CP012040.1"/>
</dbReference>
<dbReference type="SUPFAM" id="SSF82185">
    <property type="entry name" value="Histone H3 K4-specific methyltransferase SET7/9 N-terminal domain"/>
    <property type="match status" value="2"/>
</dbReference>
<organism evidence="1 2">
    <name type="scientific">Cyclobacterium amurskyense</name>
    <dbReference type="NCBI Taxonomy" id="320787"/>
    <lineage>
        <taxon>Bacteria</taxon>
        <taxon>Pseudomonadati</taxon>
        <taxon>Bacteroidota</taxon>
        <taxon>Cytophagia</taxon>
        <taxon>Cytophagales</taxon>
        <taxon>Cyclobacteriaceae</taxon>
        <taxon>Cyclobacterium</taxon>
    </lineage>
</organism>
<reference evidence="1 2" key="1">
    <citation type="submission" date="2015-07" db="EMBL/GenBank/DDBJ databases">
        <authorList>
            <person name="Kim K.M."/>
        </authorList>
    </citation>
    <scope>NUCLEOTIDE SEQUENCE [LARGE SCALE GENOMIC DNA]</scope>
    <source>
        <strain evidence="1 2">KCTC 12363</strain>
    </source>
</reference>
<dbReference type="Gene3D" id="2.20.110.10">
    <property type="entry name" value="Histone H3 K4-specific methyltransferase SET7/9 N-terminal domain"/>
    <property type="match status" value="2"/>
</dbReference>
<dbReference type="KEGG" id="camu:CA2015_3955"/>
<dbReference type="STRING" id="320787.CA2015_3955"/>
<evidence type="ECO:0000313" key="2">
    <source>
        <dbReference type="Proteomes" id="UP000036520"/>
    </source>
</evidence>
<keyword evidence="2" id="KW-1185">Reference proteome</keyword>
<name>A0A0H4PK22_9BACT</name>
<evidence type="ECO:0000313" key="1">
    <source>
        <dbReference type="EMBL" id="AKP53318.1"/>
    </source>
</evidence>
<dbReference type="EMBL" id="CP012040">
    <property type="protein sequence ID" value="AKP53318.1"/>
    <property type="molecule type" value="Genomic_DNA"/>
</dbReference>
<protein>
    <submittedName>
        <fullName evidence="1">MORN variant repeat-containing protein</fullName>
    </submittedName>
</protein>
<dbReference type="InterPro" id="IPR011652">
    <property type="entry name" value="MORN_2"/>
</dbReference>
<dbReference type="Pfam" id="PF07661">
    <property type="entry name" value="MORN_2"/>
    <property type="match status" value="1"/>
</dbReference>
<dbReference type="AlphaFoldDB" id="A0A0H4PK22"/>
<sequence length="206" mass="23698">MRNLMCILLIQLIVSCGQASKKDDKSFKQETFTRLEVPSSTIDKSKLVYDNKISIWTLDGEKFSGYALTYFPDGTIKQKMGILEGRKQNETKDWYANGQIKHIAHYHKGKLHGEKKTWSADSRHLLISLLNYNSGKLHGVQKKWYSTGELFKVLNMNMGKEEGIQKAFRENGDLFANYEAKEGRNYGLKRAFLCVGLEDEVVQYEN</sequence>
<dbReference type="PROSITE" id="PS51257">
    <property type="entry name" value="PROKAR_LIPOPROTEIN"/>
    <property type="match status" value="1"/>
</dbReference>
<accession>A0A0H4PK22</accession>
<proteinExistence type="predicted"/>